<accession>A0ABD3GNT5</accession>
<gene>
    <name evidence="2" type="ORF">R1sor_023839</name>
</gene>
<sequence length="177" mass="20014">MLLIEGLKDGNVGDQRDAMRKMHRKVNEMQHYMYSKIDELCWLTETSGANEVDLNDEAPLVEPMVRRLSELDSVGSEYGTDNVPSDCSNSCPERSSPLVPIPGHLRPPPPSLLIQETPDSGSDLQAGPGSCWDSHEISVTKMVTYHYHYRGEHLPNYSHDHSLLIWPQTQFAQDRQN</sequence>
<comment type="caution">
    <text evidence="2">The sequence shown here is derived from an EMBL/GenBank/DDBJ whole genome shotgun (WGS) entry which is preliminary data.</text>
</comment>
<dbReference type="Proteomes" id="UP001633002">
    <property type="component" value="Unassembled WGS sequence"/>
</dbReference>
<protein>
    <submittedName>
        <fullName evidence="2">Uncharacterized protein</fullName>
    </submittedName>
</protein>
<organism evidence="2 3">
    <name type="scientific">Riccia sorocarpa</name>
    <dbReference type="NCBI Taxonomy" id="122646"/>
    <lineage>
        <taxon>Eukaryota</taxon>
        <taxon>Viridiplantae</taxon>
        <taxon>Streptophyta</taxon>
        <taxon>Embryophyta</taxon>
        <taxon>Marchantiophyta</taxon>
        <taxon>Marchantiopsida</taxon>
        <taxon>Marchantiidae</taxon>
        <taxon>Marchantiales</taxon>
        <taxon>Ricciaceae</taxon>
        <taxon>Riccia</taxon>
    </lineage>
</organism>
<keyword evidence="3" id="KW-1185">Reference proteome</keyword>
<dbReference type="AlphaFoldDB" id="A0ABD3GNT5"/>
<reference evidence="2 3" key="1">
    <citation type="submission" date="2024-09" db="EMBL/GenBank/DDBJ databases">
        <title>Chromosome-scale assembly of Riccia sorocarpa.</title>
        <authorList>
            <person name="Paukszto L."/>
        </authorList>
    </citation>
    <scope>NUCLEOTIDE SEQUENCE [LARGE SCALE GENOMIC DNA]</scope>
    <source>
        <strain evidence="2">LP-2024</strain>
        <tissue evidence="2">Aerial parts of the thallus</tissue>
    </source>
</reference>
<evidence type="ECO:0000313" key="3">
    <source>
        <dbReference type="Proteomes" id="UP001633002"/>
    </source>
</evidence>
<feature type="region of interest" description="Disordered" evidence="1">
    <location>
        <begin position="76"/>
        <end position="103"/>
    </location>
</feature>
<evidence type="ECO:0000256" key="1">
    <source>
        <dbReference type="SAM" id="MobiDB-lite"/>
    </source>
</evidence>
<dbReference type="EMBL" id="JBJQOH010000007">
    <property type="protein sequence ID" value="KAL3680883.1"/>
    <property type="molecule type" value="Genomic_DNA"/>
</dbReference>
<feature type="compositionally biased region" description="Polar residues" evidence="1">
    <location>
        <begin position="82"/>
        <end position="93"/>
    </location>
</feature>
<proteinExistence type="predicted"/>
<name>A0ABD3GNT5_9MARC</name>
<evidence type="ECO:0000313" key="2">
    <source>
        <dbReference type="EMBL" id="KAL3680883.1"/>
    </source>
</evidence>